<dbReference type="SUPFAM" id="SSF53474">
    <property type="entry name" value="alpha/beta-Hydrolases"/>
    <property type="match status" value="1"/>
</dbReference>
<protein>
    <submittedName>
        <fullName evidence="2">Alpha/beta hydrolase</fullName>
    </submittedName>
</protein>
<proteinExistence type="predicted"/>
<gene>
    <name evidence="2" type="ORF">CulFRC11_1574</name>
</gene>
<reference evidence="2 3" key="1">
    <citation type="journal article" date="2015" name="Genome Announc.">
        <title>Genome Sequence of Corynebacterium ulcerans Strain FRC11.</title>
        <authorList>
            <person name="Benevides Lde J."/>
            <person name="Viana M.V."/>
            <person name="Mariano D.C."/>
            <person name="Rocha Fde S."/>
            <person name="Bagano P.C."/>
            <person name="Folador E.L."/>
            <person name="Pereira F.L."/>
            <person name="Dorella F.A."/>
            <person name="Leal C.A."/>
            <person name="Carvalho A.F."/>
            <person name="Soares Sde C."/>
            <person name="Carneiro A."/>
            <person name="Ramos R."/>
            <person name="Badell-Ocando E."/>
            <person name="Guiso N."/>
            <person name="Silva A."/>
            <person name="Figueiredo H."/>
            <person name="Azevedo V."/>
            <person name="Guimaraes L.C."/>
        </authorList>
    </citation>
    <scope>NUCLEOTIDE SEQUENCE [LARGE SCALE GENOMIC DNA]</scope>
    <source>
        <strain evidence="3">FRC0011</strain>
    </source>
</reference>
<evidence type="ECO:0000259" key="1">
    <source>
        <dbReference type="Pfam" id="PF12697"/>
    </source>
</evidence>
<feature type="domain" description="AB hydrolase-1" evidence="1">
    <location>
        <begin position="71"/>
        <end position="321"/>
    </location>
</feature>
<dbReference type="InterPro" id="IPR000073">
    <property type="entry name" value="AB_hydrolase_1"/>
</dbReference>
<name>A0ABM5RTG6_9CORY</name>
<keyword evidence="3" id="KW-1185">Reference proteome</keyword>
<keyword evidence="2" id="KW-0378">Hydrolase</keyword>
<sequence length="339" mass="37026">MREGLRTIPTLRRRRLKRMRLPRLTRKGRRRQALAHAKKHSTAHERFYSESRKTGRIRYYLDGPEDADVTVIFIHGFTLAASAWHLQVAHVAHEARCVLMDLRGHGSTGEYSVEDCTLDGAADDVARVLEAVKPNGPLVIVGHSLGGMVAINFLRRYPEFRTHTAGLVLVATAVDSFASQGVPQVLALPVAEKIRNAVEASPAETATLRESIAALVAPTLAVTVFQTPMPPSVIDFHAQLINETPLSTFVGFLDDLQEHEEVEGARLLSGIEGVVIVGEKDSVTPLSQAQRIVSLWPDAGLQVAPDTGHMIILEQPAIVNKAIDQMIEHAHSVGKLPTA</sequence>
<evidence type="ECO:0000313" key="3">
    <source>
        <dbReference type="Proteomes" id="UP000029910"/>
    </source>
</evidence>
<dbReference type="Proteomes" id="UP000029910">
    <property type="component" value="Chromosome"/>
</dbReference>
<evidence type="ECO:0000313" key="2">
    <source>
        <dbReference type="EMBL" id="AIU33142.1"/>
    </source>
</evidence>
<dbReference type="InterPro" id="IPR029058">
    <property type="entry name" value="AB_hydrolase_fold"/>
</dbReference>
<dbReference type="PANTHER" id="PTHR43798">
    <property type="entry name" value="MONOACYLGLYCEROL LIPASE"/>
    <property type="match status" value="1"/>
</dbReference>
<dbReference type="Pfam" id="PF12697">
    <property type="entry name" value="Abhydrolase_6"/>
    <property type="match status" value="1"/>
</dbReference>
<organism evidence="2 3">
    <name type="scientific">Corynebacterium ramonii</name>
    <dbReference type="NCBI Taxonomy" id="3026968"/>
    <lineage>
        <taxon>Bacteria</taxon>
        <taxon>Bacillati</taxon>
        <taxon>Actinomycetota</taxon>
        <taxon>Actinomycetes</taxon>
        <taxon>Mycobacteriales</taxon>
        <taxon>Corynebacteriaceae</taxon>
        <taxon>Corynebacterium</taxon>
    </lineage>
</organism>
<dbReference type="Gene3D" id="3.40.50.1820">
    <property type="entry name" value="alpha/beta hydrolase"/>
    <property type="match status" value="1"/>
</dbReference>
<accession>A0ABM5RTG6</accession>
<dbReference type="InterPro" id="IPR050266">
    <property type="entry name" value="AB_hydrolase_sf"/>
</dbReference>
<dbReference type="GO" id="GO:0016787">
    <property type="term" value="F:hydrolase activity"/>
    <property type="evidence" value="ECO:0007669"/>
    <property type="project" value="UniProtKB-KW"/>
</dbReference>
<dbReference type="EMBL" id="CP009622">
    <property type="protein sequence ID" value="AIU33142.1"/>
    <property type="molecule type" value="Genomic_DNA"/>
</dbReference>